<reference evidence="1" key="2">
    <citation type="journal article" date="2021" name="PeerJ">
        <title>Extensive microbial diversity within the chicken gut microbiome revealed by metagenomics and culture.</title>
        <authorList>
            <person name="Gilroy R."/>
            <person name="Ravi A."/>
            <person name="Getino M."/>
            <person name="Pursley I."/>
            <person name="Horton D.L."/>
            <person name="Alikhan N.F."/>
            <person name="Baker D."/>
            <person name="Gharbi K."/>
            <person name="Hall N."/>
            <person name="Watson M."/>
            <person name="Adriaenssens E.M."/>
            <person name="Foster-Nyarko E."/>
            <person name="Jarju S."/>
            <person name="Secka A."/>
            <person name="Antonio M."/>
            <person name="Oren A."/>
            <person name="Chaudhuri R.R."/>
            <person name="La Ragione R."/>
            <person name="Hildebrand F."/>
            <person name="Pallen M.J."/>
        </authorList>
    </citation>
    <scope>NUCLEOTIDE SEQUENCE</scope>
    <source>
        <strain evidence="1">ChiW25-3613</strain>
    </source>
</reference>
<gene>
    <name evidence="1" type="ORF">IAB90_07000</name>
</gene>
<proteinExistence type="predicted"/>
<evidence type="ECO:0000313" key="2">
    <source>
        <dbReference type="Proteomes" id="UP000824179"/>
    </source>
</evidence>
<dbReference type="Pfam" id="PF14277">
    <property type="entry name" value="DUF4364"/>
    <property type="match status" value="1"/>
</dbReference>
<evidence type="ECO:0000313" key="1">
    <source>
        <dbReference type="EMBL" id="HIR40109.1"/>
    </source>
</evidence>
<comment type="caution">
    <text evidence="1">The sequence shown here is derived from an EMBL/GenBank/DDBJ whole genome shotgun (WGS) entry which is preliminary data.</text>
</comment>
<protein>
    <submittedName>
        <fullName evidence="1">DUF4364 family protein</fullName>
    </submittedName>
</protein>
<dbReference type="EMBL" id="DVHB01000123">
    <property type="protein sequence ID" value="HIR40109.1"/>
    <property type="molecule type" value="Genomic_DNA"/>
</dbReference>
<dbReference type="Proteomes" id="UP000824179">
    <property type="component" value="Unassembled WGS sequence"/>
</dbReference>
<dbReference type="InterPro" id="IPR025374">
    <property type="entry name" value="DUF4364"/>
</dbReference>
<accession>A0A9D1DC88</accession>
<dbReference type="AlphaFoldDB" id="A0A9D1DC88"/>
<reference evidence="1" key="1">
    <citation type="submission" date="2020-10" db="EMBL/GenBank/DDBJ databases">
        <authorList>
            <person name="Gilroy R."/>
        </authorList>
    </citation>
    <scope>NUCLEOTIDE SEQUENCE</scope>
    <source>
        <strain evidence="1">ChiW25-3613</strain>
    </source>
</reference>
<organism evidence="1 2">
    <name type="scientific">Candidatus Coproplasma stercoripullorum</name>
    <dbReference type="NCBI Taxonomy" id="2840751"/>
    <lineage>
        <taxon>Bacteria</taxon>
        <taxon>Bacillati</taxon>
        <taxon>Bacillota</taxon>
        <taxon>Clostridia</taxon>
        <taxon>Eubacteriales</taxon>
        <taxon>Candidatus Coproplasma</taxon>
    </lineage>
</organism>
<name>A0A9D1DC88_9FIRM</name>
<sequence length="174" mass="20358">MLNTGETSINKLIILFVFDKMESAISERTIVDMCSTSNDWMGYMDCVNVIHKLLDDNFICIVNEDEDTLYTITPDGRETLANFYIKIPKSVREEISQFVKKNSSRYRNKQECRSDYYQNKDGTYTVYLKILAPVQPILELKFVVPDRKTANKIYKKWEEKASDLYAVIYENLSD</sequence>